<keyword evidence="2" id="KW-1185">Reference proteome</keyword>
<evidence type="ECO:0000313" key="2">
    <source>
        <dbReference type="Proteomes" id="UP000223913"/>
    </source>
</evidence>
<dbReference type="Proteomes" id="UP000223913">
    <property type="component" value="Unassembled WGS sequence"/>
</dbReference>
<sequence length="70" mass="7911">MAGRNGRDPLVILMINSPSGIVPKTGLHHRSTGAPKRITLNFARNHREKWPQKPFPGDAKFGVIFLFYRV</sequence>
<evidence type="ECO:0000313" key="1">
    <source>
        <dbReference type="EMBL" id="PHN04809.1"/>
    </source>
</evidence>
<proteinExistence type="predicted"/>
<comment type="caution">
    <text evidence="1">The sequence shown here is derived from an EMBL/GenBank/DDBJ whole genome shotgun (WGS) entry which is preliminary data.</text>
</comment>
<reference evidence="1 2" key="1">
    <citation type="submission" date="2017-10" db="EMBL/GenBank/DDBJ databases">
        <title>The draft genome sequence of Lewinella nigricans NBRC 102662.</title>
        <authorList>
            <person name="Wang K."/>
        </authorList>
    </citation>
    <scope>NUCLEOTIDE SEQUENCE [LARGE SCALE GENOMIC DNA]</scope>
    <source>
        <strain evidence="1 2">NBRC 102662</strain>
    </source>
</reference>
<dbReference type="EMBL" id="PDUD01000024">
    <property type="protein sequence ID" value="PHN04809.1"/>
    <property type="molecule type" value="Genomic_DNA"/>
</dbReference>
<name>A0A2D0N9I9_FLAN2</name>
<protein>
    <submittedName>
        <fullName evidence="1">Uncharacterized protein</fullName>
    </submittedName>
</protein>
<organism evidence="1 2">
    <name type="scientific">Flavilitoribacter nigricans (strain ATCC 23147 / DSM 23189 / NBRC 102662 / NCIMB 1420 / SS-2)</name>
    <name type="common">Lewinella nigricans</name>
    <dbReference type="NCBI Taxonomy" id="1122177"/>
    <lineage>
        <taxon>Bacteria</taxon>
        <taxon>Pseudomonadati</taxon>
        <taxon>Bacteroidota</taxon>
        <taxon>Saprospiria</taxon>
        <taxon>Saprospirales</taxon>
        <taxon>Lewinellaceae</taxon>
        <taxon>Flavilitoribacter</taxon>
    </lineage>
</organism>
<dbReference type="AlphaFoldDB" id="A0A2D0N9I9"/>
<accession>A0A2D0N9I9</accession>
<gene>
    <name evidence="1" type="ORF">CRP01_20070</name>
</gene>